<dbReference type="Proteomes" id="UP000268014">
    <property type="component" value="Unassembled WGS sequence"/>
</dbReference>
<reference evidence="1 2" key="2">
    <citation type="submission" date="2018-11" db="EMBL/GenBank/DDBJ databases">
        <authorList>
            <consortium name="Pathogen Informatics"/>
        </authorList>
    </citation>
    <scope>NUCLEOTIDE SEQUENCE [LARGE SCALE GENOMIC DNA]</scope>
    <source>
        <strain evidence="1 2">MHpl1</strain>
    </source>
</reference>
<dbReference type="AlphaFoldDB" id="A0A0N4WNZ1"/>
<organism evidence="3">
    <name type="scientific">Haemonchus placei</name>
    <name type="common">Barber's pole worm</name>
    <dbReference type="NCBI Taxonomy" id="6290"/>
    <lineage>
        <taxon>Eukaryota</taxon>
        <taxon>Metazoa</taxon>
        <taxon>Ecdysozoa</taxon>
        <taxon>Nematoda</taxon>
        <taxon>Chromadorea</taxon>
        <taxon>Rhabditida</taxon>
        <taxon>Rhabditina</taxon>
        <taxon>Rhabditomorpha</taxon>
        <taxon>Strongyloidea</taxon>
        <taxon>Trichostrongylidae</taxon>
        <taxon>Haemonchus</taxon>
    </lineage>
</organism>
<evidence type="ECO:0000313" key="3">
    <source>
        <dbReference type="WBParaSite" id="HPLM_0001303901-mRNA-1"/>
    </source>
</evidence>
<accession>A0A0N4WNZ1</accession>
<evidence type="ECO:0000313" key="1">
    <source>
        <dbReference type="EMBL" id="VDO47609.1"/>
    </source>
</evidence>
<sequence>MTARRRLLKSHGHNKHLKRRRAMMAVCTFGARAFAPRACIEDLMTEARKIKFDVIETGRHRLQRFFFETGEEQRTRSLEYAVADGMMSLPMHSWSSIQRKGEQA</sequence>
<protein>
    <submittedName>
        <fullName evidence="3">DUF1273 family protein</fullName>
    </submittedName>
</protein>
<proteinExistence type="predicted"/>
<name>A0A0N4WNZ1_HAEPC</name>
<gene>
    <name evidence="1" type="ORF">HPLM_LOCUS13031</name>
</gene>
<dbReference type="WBParaSite" id="HPLM_0001303901-mRNA-1">
    <property type="protein sequence ID" value="HPLM_0001303901-mRNA-1"/>
    <property type="gene ID" value="HPLM_0001303901"/>
</dbReference>
<dbReference type="EMBL" id="UZAF01018059">
    <property type="protein sequence ID" value="VDO47609.1"/>
    <property type="molecule type" value="Genomic_DNA"/>
</dbReference>
<dbReference type="OrthoDB" id="5873147at2759"/>
<evidence type="ECO:0000313" key="2">
    <source>
        <dbReference type="Proteomes" id="UP000268014"/>
    </source>
</evidence>
<keyword evidence="2" id="KW-1185">Reference proteome</keyword>
<reference evidence="3" key="1">
    <citation type="submission" date="2017-02" db="UniProtKB">
        <authorList>
            <consortium name="WormBaseParasite"/>
        </authorList>
    </citation>
    <scope>IDENTIFICATION</scope>
</reference>